<organism evidence="2 3">
    <name type="scientific">Tegillarca granosa</name>
    <name type="common">Malaysian cockle</name>
    <name type="synonym">Anadara granosa</name>
    <dbReference type="NCBI Taxonomy" id="220873"/>
    <lineage>
        <taxon>Eukaryota</taxon>
        <taxon>Metazoa</taxon>
        <taxon>Spiralia</taxon>
        <taxon>Lophotrochozoa</taxon>
        <taxon>Mollusca</taxon>
        <taxon>Bivalvia</taxon>
        <taxon>Autobranchia</taxon>
        <taxon>Pteriomorphia</taxon>
        <taxon>Arcoida</taxon>
        <taxon>Arcoidea</taxon>
        <taxon>Arcidae</taxon>
        <taxon>Tegillarca</taxon>
    </lineage>
</organism>
<evidence type="ECO:0000313" key="3">
    <source>
        <dbReference type="Proteomes" id="UP001217089"/>
    </source>
</evidence>
<protein>
    <submittedName>
        <fullName evidence="2">Uncharacterized protein</fullName>
    </submittedName>
</protein>
<evidence type="ECO:0000313" key="1">
    <source>
        <dbReference type="EMBL" id="KAJ8308111.1"/>
    </source>
</evidence>
<dbReference type="EMBL" id="JARBDR010000657">
    <property type="protein sequence ID" value="KAJ8309491.1"/>
    <property type="molecule type" value="Genomic_DNA"/>
</dbReference>
<keyword evidence="3" id="KW-1185">Reference proteome</keyword>
<evidence type="ECO:0000313" key="2">
    <source>
        <dbReference type="EMBL" id="KAJ8309491.1"/>
    </source>
</evidence>
<dbReference type="Proteomes" id="UP001217089">
    <property type="component" value="Unassembled WGS sequence"/>
</dbReference>
<proteinExistence type="predicted"/>
<comment type="caution">
    <text evidence="2">The sequence shown here is derived from an EMBL/GenBank/DDBJ whole genome shotgun (WGS) entry which is preliminary data.</text>
</comment>
<name>A0ABQ9EZW8_TEGGR</name>
<sequence length="187" mass="20568">MAIEDITRFYHNDLVVADSCGMMTVFCNQQILCRQSVSDACINFIQVEVDKTGNQVIVLSDDNGLVMGVLPSSELWKVNINNTKLTKELGPKLTVKCVLSVDLTNSHGQRSSYIMVSDCHNHVYMLQQGTIVMVLETPAVITAKIGDYPTTDWICSMNTIDLDNDGVKEVVVGCLDNSIHAIKVSPT</sequence>
<accession>A0ABQ9EZW8</accession>
<dbReference type="EMBL" id="JARBDR010000657">
    <property type="protein sequence ID" value="KAJ8308111.1"/>
    <property type="molecule type" value="Genomic_DNA"/>
</dbReference>
<reference evidence="2 3" key="1">
    <citation type="submission" date="2022-12" db="EMBL/GenBank/DDBJ databases">
        <title>Chromosome-level genome of Tegillarca granosa.</title>
        <authorList>
            <person name="Kim J."/>
        </authorList>
    </citation>
    <scope>NUCLEOTIDE SEQUENCE [LARGE SCALE GENOMIC DNA]</scope>
    <source>
        <strain evidence="2">Teg-2019</strain>
        <tissue evidence="2">Adductor muscle</tissue>
    </source>
</reference>
<gene>
    <name evidence="1" type="ORF">KUTeg_012985</name>
    <name evidence="2" type="ORF">KUTeg_014365</name>
</gene>